<dbReference type="PANTHER" id="PTHR12277">
    <property type="entry name" value="ALPHA/BETA HYDROLASE DOMAIN-CONTAINING PROTEIN"/>
    <property type="match status" value="1"/>
</dbReference>
<organism evidence="2 3">
    <name type="scientific">Skermania pinensis</name>
    <dbReference type="NCBI Taxonomy" id="39122"/>
    <lineage>
        <taxon>Bacteria</taxon>
        <taxon>Bacillati</taxon>
        <taxon>Actinomycetota</taxon>
        <taxon>Actinomycetes</taxon>
        <taxon>Mycobacteriales</taxon>
        <taxon>Gordoniaceae</taxon>
        <taxon>Skermania</taxon>
    </lineage>
</organism>
<evidence type="ECO:0000313" key="3">
    <source>
        <dbReference type="Proteomes" id="UP000887023"/>
    </source>
</evidence>
<evidence type="ECO:0000313" key="2">
    <source>
        <dbReference type="EMBL" id="QXQ12915.1"/>
    </source>
</evidence>
<dbReference type="PANTHER" id="PTHR12277:SF79">
    <property type="entry name" value="XAA-PRO DIPEPTIDYL-PEPTIDASE-RELATED"/>
    <property type="match status" value="1"/>
</dbReference>
<dbReference type="Proteomes" id="UP000887023">
    <property type="component" value="Chromosome"/>
</dbReference>
<keyword evidence="3" id="KW-1185">Reference proteome</keyword>
<reference evidence="2" key="1">
    <citation type="submission" date="2021-07" db="EMBL/GenBank/DDBJ databases">
        <title>Candidatus Kaistella beijingensis sp. nov. isolated from a municipal wastewater treatment plant is involved in sludge foaming.</title>
        <authorList>
            <person name="Song Y."/>
            <person name="Liu S.-J."/>
        </authorList>
    </citation>
    <scope>NUCLEOTIDE SEQUENCE</scope>
    <source>
        <strain evidence="2">DSM 43998</strain>
    </source>
</reference>
<accession>A0ABX8S8T4</accession>
<sequence>MKNGIALGTGLLIASALGAGWTIARRLTAPATPRVFDLTIHDIEHDGETQRVVLDRTSQTTADGIYNLWLEHGGWAQLSPEASDRRPGRIIRTVTDASPGLTLRVGDRASWSGIFYATPADARLNARDITITTPAGRCPAWRIDGDPSTWAIHIHGLGSSRAGTLRGAQVATELGYTSLVVTYRNTAGGPRVGTGRSTLGHTETTDVDEAVGYAVRRGAQQIVLFGWSMGAAIALQLAARPRHDGLITALVLDSPVLDWTETIKANCARSGLPGSAGLLAIPWLIARPFARMLGLPEPIPLRQFDWITRAADLATHTLILHGARDSSAPIRLSQALRDLRPDLVTLETFDAEHTLAWNADPDGWHQRVIAWLAATAKAHSLP</sequence>
<feature type="domain" description="AB hydrolase-1" evidence="1">
    <location>
        <begin position="152"/>
        <end position="368"/>
    </location>
</feature>
<dbReference type="SUPFAM" id="SSF53474">
    <property type="entry name" value="alpha/beta-Hydrolases"/>
    <property type="match status" value="1"/>
</dbReference>
<dbReference type="GO" id="GO:0016787">
    <property type="term" value="F:hydrolase activity"/>
    <property type="evidence" value="ECO:0007669"/>
    <property type="project" value="UniProtKB-KW"/>
</dbReference>
<name>A0ABX8S8T4_9ACTN</name>
<evidence type="ECO:0000259" key="1">
    <source>
        <dbReference type="Pfam" id="PF12697"/>
    </source>
</evidence>
<gene>
    <name evidence="2" type="ORF">KV203_13450</name>
</gene>
<dbReference type="Gene3D" id="3.40.50.1820">
    <property type="entry name" value="alpha/beta hydrolase"/>
    <property type="match status" value="1"/>
</dbReference>
<dbReference type="EMBL" id="CP079105">
    <property type="protein sequence ID" value="QXQ12915.1"/>
    <property type="molecule type" value="Genomic_DNA"/>
</dbReference>
<protein>
    <submittedName>
        <fullName evidence="2">Alpha/beta hydrolase</fullName>
    </submittedName>
</protein>
<dbReference type="InterPro" id="IPR029058">
    <property type="entry name" value="AB_hydrolase_fold"/>
</dbReference>
<proteinExistence type="predicted"/>
<keyword evidence="2" id="KW-0378">Hydrolase</keyword>
<dbReference type="InterPro" id="IPR000073">
    <property type="entry name" value="AB_hydrolase_1"/>
</dbReference>
<dbReference type="RefSeq" id="WP_083530056.1">
    <property type="nucleotide sequence ID" value="NZ_CBCRUZ010000002.1"/>
</dbReference>
<dbReference type="Pfam" id="PF12697">
    <property type="entry name" value="Abhydrolase_6"/>
    <property type="match status" value="1"/>
</dbReference>